<dbReference type="EMBL" id="CP110426">
    <property type="protein sequence ID" value="WAQ85861.1"/>
    <property type="molecule type" value="Genomic_DNA"/>
</dbReference>
<evidence type="ECO:0000313" key="3">
    <source>
        <dbReference type="Proteomes" id="UP001164743"/>
    </source>
</evidence>
<gene>
    <name evidence="2" type="ORF">PtA15_6A490</name>
</gene>
<evidence type="ECO:0000256" key="1">
    <source>
        <dbReference type="SAM" id="MobiDB-lite"/>
    </source>
</evidence>
<reference evidence="2" key="1">
    <citation type="submission" date="2022-10" db="EMBL/GenBank/DDBJ databases">
        <title>Puccinia triticina Genome sequencing and assembly.</title>
        <authorList>
            <person name="Li C."/>
        </authorList>
    </citation>
    <scope>NUCLEOTIDE SEQUENCE</scope>
    <source>
        <strain evidence="2">Pt15</strain>
    </source>
</reference>
<evidence type="ECO:0000313" key="2">
    <source>
        <dbReference type="EMBL" id="WAQ85861.1"/>
    </source>
</evidence>
<name>A0ABY7CKU7_9BASI</name>
<feature type="compositionally biased region" description="Polar residues" evidence="1">
    <location>
        <begin position="9"/>
        <end position="23"/>
    </location>
</feature>
<keyword evidence="3" id="KW-1185">Reference proteome</keyword>
<organism evidence="2 3">
    <name type="scientific">Puccinia triticina</name>
    <dbReference type="NCBI Taxonomy" id="208348"/>
    <lineage>
        <taxon>Eukaryota</taxon>
        <taxon>Fungi</taxon>
        <taxon>Dikarya</taxon>
        <taxon>Basidiomycota</taxon>
        <taxon>Pucciniomycotina</taxon>
        <taxon>Pucciniomycetes</taxon>
        <taxon>Pucciniales</taxon>
        <taxon>Pucciniaceae</taxon>
        <taxon>Puccinia</taxon>
    </lineage>
</organism>
<dbReference type="Proteomes" id="UP001164743">
    <property type="component" value="Chromosome 6A"/>
</dbReference>
<sequence length="92" mass="10436">MSDNDEDNVSNIFNHPAPSQINDENNRSTNEPKETEHSKLFDCDELGFDQDRAKSDQCMADPDDPMDSLIEELQNDFHLNDHFGPLASKAVK</sequence>
<accession>A0ABY7CKU7</accession>
<dbReference type="RefSeq" id="XP_053021416.1">
    <property type="nucleotide sequence ID" value="XM_053170201.1"/>
</dbReference>
<proteinExistence type="predicted"/>
<feature type="compositionally biased region" description="Basic and acidic residues" evidence="1">
    <location>
        <begin position="24"/>
        <end position="42"/>
    </location>
</feature>
<feature type="region of interest" description="Disordered" evidence="1">
    <location>
        <begin position="1"/>
        <end position="42"/>
    </location>
</feature>
<dbReference type="GeneID" id="77811096"/>
<protein>
    <submittedName>
        <fullName evidence="2">Uncharacterized protein</fullName>
    </submittedName>
</protein>